<dbReference type="Proteomes" id="UP000199452">
    <property type="component" value="Unassembled WGS sequence"/>
</dbReference>
<dbReference type="AlphaFoldDB" id="A0A1G6U452"/>
<keyword evidence="2" id="KW-1185">Reference proteome</keyword>
<name>A0A1G6U452_9BACT</name>
<organism evidence="1 2">
    <name type="scientific">Williamwhitmania taraxaci</name>
    <dbReference type="NCBI Taxonomy" id="1640674"/>
    <lineage>
        <taxon>Bacteria</taxon>
        <taxon>Pseudomonadati</taxon>
        <taxon>Bacteroidota</taxon>
        <taxon>Bacteroidia</taxon>
        <taxon>Bacteroidales</taxon>
        <taxon>Williamwhitmaniaceae</taxon>
        <taxon>Williamwhitmania</taxon>
    </lineage>
</organism>
<sequence length="822" mass="89211">NEFKALTDTVENPANPYLNYFGFKYKEWFDKQIPAQITHPSGASGFSVYNYHSHGHSHSITHAHQHIHYCRLIDSSKPDPHSKIPAKIIPEGEYVCTGHDLDNPDPHNLTDVITHMIPLANNYSFTMQEDHEHTHTASHIHEHTHTGIHAHGEDSNYNYTIIKKRTSSTGITLNHSAIYNDIDKISLYTSGFNAEYVLQRNGADIKVSIWDKSNIMSNVYPDKGIALAWYDEYKAIYKEKWLVQRFGIRVSNGIKVNQNPQQELYLVDGDGCKYDTIKISVKAPENGSFDVVSTTNPTNACMKNGTATIRYNGGGVPPYVHSAGSLSATNRTITVPYLGYGDTLIRFYSDPSLINKSASFPVTIGNSSVGITGVQITKQTCPTANGTVTINTGSITGIKTYTLTCDDNSTAVYTHFTAENSYTFPGLIGGNYSATVTSETCSFTRKNIFVGKEIFGIKPIIPTVDATTLGGTGSATIFFENGTTDIAIIGVPSNFIVSKNASSVSYSGLIPGNYNFTVQRPNAGGVACSVAGSFTIHGPEFKASVSLDETDNGFTASARLISSGLISPYTLRLLNASTLVAESEPNGTLSKSNLAKGSYTIELSYTVGNENRYEDVTICSFTYPLATINNVNQVTAPTCHGGVGSIKLMPTGGIAGGNLLVSLIGLEFTNMLSYTPKGGDFSYYIKSEKSEPTDVLGNTVTVNKSVVKQYTINIPQPEQVRARVISDDVTCAGKHDGRVSVDSLKGGSGIYQYKVGEGAWTNPSVVTTGLDTGYYKVYLKDNNCESVYLTDIEIKQPDSLKVERMAVTQPTCELENGAILVE</sequence>
<feature type="non-terminal residue" evidence="1">
    <location>
        <position position="822"/>
    </location>
</feature>
<reference evidence="1 2" key="1">
    <citation type="submission" date="2016-09" db="EMBL/GenBank/DDBJ databases">
        <authorList>
            <person name="Capua I."/>
            <person name="De Benedictis P."/>
            <person name="Joannis T."/>
            <person name="Lombin L.H."/>
            <person name="Cattoli G."/>
        </authorList>
    </citation>
    <scope>NUCLEOTIDE SEQUENCE [LARGE SCALE GENOMIC DNA]</scope>
    <source>
        <strain evidence="1 2">A7P-90m</strain>
    </source>
</reference>
<evidence type="ECO:0000313" key="2">
    <source>
        <dbReference type="Proteomes" id="UP000199452"/>
    </source>
</evidence>
<evidence type="ECO:0008006" key="3">
    <source>
        <dbReference type="Google" id="ProtNLM"/>
    </source>
</evidence>
<dbReference type="STRING" id="1640674.SAMN05216323_11481"/>
<gene>
    <name evidence="1" type="ORF">SAMN05216323_11481</name>
</gene>
<feature type="non-terminal residue" evidence="1">
    <location>
        <position position="1"/>
    </location>
</feature>
<accession>A0A1G6U452</accession>
<proteinExistence type="predicted"/>
<evidence type="ECO:0000313" key="1">
    <source>
        <dbReference type="EMBL" id="SDD35335.1"/>
    </source>
</evidence>
<protein>
    <recommendedName>
        <fullName evidence="3">SprB repeat-containing protein</fullName>
    </recommendedName>
</protein>
<dbReference type="EMBL" id="FMYP01000148">
    <property type="protein sequence ID" value="SDD35335.1"/>
    <property type="molecule type" value="Genomic_DNA"/>
</dbReference>